<dbReference type="GeneID" id="66065443"/>
<evidence type="ECO:0000256" key="3">
    <source>
        <dbReference type="SAM" id="Coils"/>
    </source>
</evidence>
<accession>A0A8E5HRV8</accession>
<feature type="region of interest" description="Disordered" evidence="4">
    <location>
        <begin position="372"/>
        <end position="745"/>
    </location>
</feature>
<feature type="compositionally biased region" description="Low complexity" evidence="4">
    <location>
        <begin position="517"/>
        <end position="530"/>
    </location>
</feature>
<dbReference type="OrthoDB" id="312015at2759"/>
<feature type="compositionally biased region" description="Low complexity" evidence="4">
    <location>
        <begin position="557"/>
        <end position="604"/>
    </location>
</feature>
<dbReference type="KEGG" id="uvi:66065443"/>
<keyword evidence="2 3" id="KW-0175">Coiled coil</keyword>
<reference evidence="5" key="1">
    <citation type="submission" date="2020-03" db="EMBL/GenBank/DDBJ databases">
        <title>A mixture of massive structural variations and highly conserved coding sequences in Ustilaginoidea virens genome.</title>
        <authorList>
            <person name="Zhang K."/>
            <person name="Zhao Z."/>
            <person name="Zhang Z."/>
            <person name="Li Y."/>
            <person name="Hsiang T."/>
            <person name="Sun W."/>
        </authorList>
    </citation>
    <scope>NUCLEOTIDE SEQUENCE</scope>
    <source>
        <strain evidence="5">UV-8b</strain>
    </source>
</reference>
<feature type="coiled-coil region" evidence="3">
    <location>
        <begin position="76"/>
        <end position="138"/>
    </location>
</feature>
<dbReference type="Pfam" id="PF11559">
    <property type="entry name" value="ADIP"/>
    <property type="match status" value="1"/>
</dbReference>
<dbReference type="InterPro" id="IPR021622">
    <property type="entry name" value="Afadin/alpha-actinin-bd"/>
</dbReference>
<evidence type="ECO:0008006" key="7">
    <source>
        <dbReference type="Google" id="ProtNLM"/>
    </source>
</evidence>
<gene>
    <name evidence="5" type="ORF">UV8b_04665</name>
</gene>
<keyword evidence="6" id="KW-1185">Reference proteome</keyword>
<evidence type="ECO:0000313" key="6">
    <source>
        <dbReference type="Proteomes" id="UP000027002"/>
    </source>
</evidence>
<dbReference type="Proteomes" id="UP000027002">
    <property type="component" value="Chromosome 4"/>
</dbReference>
<dbReference type="EMBL" id="CP072756">
    <property type="protein sequence ID" value="QUC20424.1"/>
    <property type="molecule type" value="Genomic_DNA"/>
</dbReference>
<evidence type="ECO:0000256" key="1">
    <source>
        <dbReference type="ARBA" id="ARBA00009291"/>
    </source>
</evidence>
<dbReference type="RefSeq" id="XP_042998097.1">
    <property type="nucleotide sequence ID" value="XM_043142163.1"/>
</dbReference>
<sequence length="745" mass="77413">MIDADSLRTASAYINNQLLSRGLLRDGDSIDFAAARLGDHDQDSAAVAGRIIGILNDLILRRDRDAEQRESLSTAMRALRAENLKLASDVARLADKHAETQRKADIAAASETTLRTQLKSAEANAKALKDEVARMKSLVAQCRASCATEIRRRDRQMDTLKKQLGEAGRSRGSRGNPAITTITVAGEVGRRGDNTTTSAGVSGGGVELDGETNASLANLARHVAEENEVLLAMLQRAMAELRDMSGWQGDDDRATTNPVRRNPTCQDVAAELDPIMDHVRLVLTNPSFVPIEEVVMREEEINRLRCGWVKMEARWKDAVHLMDSWRKRMAAGGKPVCDEELQAGLRLSPVRARAAEGTRGAGDVGLSAVKEECEEQADELLRSPCPANGEHGDGPPDGSESESEGDMTDYEDVAAADRPLSIPGGGGGGGGGGEDGQEAAKAPGGQDAEAWHLQHAPLLDAAPRPSPLEDASSAGNRGVSHDDETRSQRGRVVSTKGGTAGGDSGAKSGSMRCLPVRPRAAASQSRLSSRAPRDAGLQLPGRDAEVSAPDGEGGPTGQETQTTGPARTAAAAATKTATTATTAAAAATTSPTTATATATATATTSQCSMNDATAAGAAQTSVSPATRTIAAKLAASEKDADAARVRAKLKAARTSTRGVSRPPMALSTASEPAFRPGAQSPPADGAADAKQPGDGAGRPAGKRKRDRQLGKTASRRRSTLSPRELETLISGRAEGAAAGRGGGAM</sequence>
<protein>
    <recommendedName>
        <fullName evidence="7">NIMA interactive protein</fullName>
    </recommendedName>
</protein>
<evidence type="ECO:0000256" key="4">
    <source>
        <dbReference type="SAM" id="MobiDB-lite"/>
    </source>
</evidence>
<evidence type="ECO:0000313" key="5">
    <source>
        <dbReference type="EMBL" id="QUC20424.1"/>
    </source>
</evidence>
<evidence type="ECO:0000256" key="2">
    <source>
        <dbReference type="ARBA" id="ARBA00023054"/>
    </source>
</evidence>
<feature type="compositionally biased region" description="Basic and acidic residues" evidence="4">
    <location>
        <begin position="635"/>
        <end position="644"/>
    </location>
</feature>
<comment type="similarity">
    <text evidence="1">Belongs to the ADIP family.</text>
</comment>
<proteinExistence type="inferred from homology"/>
<organism evidence="5 6">
    <name type="scientific">Ustilaginoidea virens</name>
    <name type="common">Rice false smut fungus</name>
    <name type="synonym">Villosiclava virens</name>
    <dbReference type="NCBI Taxonomy" id="1159556"/>
    <lineage>
        <taxon>Eukaryota</taxon>
        <taxon>Fungi</taxon>
        <taxon>Dikarya</taxon>
        <taxon>Ascomycota</taxon>
        <taxon>Pezizomycotina</taxon>
        <taxon>Sordariomycetes</taxon>
        <taxon>Hypocreomycetidae</taxon>
        <taxon>Hypocreales</taxon>
        <taxon>Clavicipitaceae</taxon>
        <taxon>Ustilaginoidea</taxon>
    </lineage>
</organism>
<name>A0A8E5HRV8_USTVR</name>
<feature type="compositionally biased region" description="Gly residues" evidence="4">
    <location>
        <begin position="423"/>
        <end position="434"/>
    </location>
</feature>
<dbReference type="AlphaFoldDB" id="A0A8E5HRV8"/>
<feature type="compositionally biased region" description="Acidic residues" evidence="4">
    <location>
        <begin position="399"/>
        <end position="414"/>
    </location>
</feature>
<feature type="region of interest" description="Disordered" evidence="4">
    <location>
        <begin position="189"/>
        <end position="208"/>
    </location>
</feature>